<keyword evidence="3" id="KW-1185">Reference proteome</keyword>
<dbReference type="Proteomes" id="UP000179807">
    <property type="component" value="Unassembled WGS sequence"/>
</dbReference>
<dbReference type="GO" id="GO:0004843">
    <property type="term" value="F:cysteine-type deubiquitinase activity"/>
    <property type="evidence" value="ECO:0007669"/>
    <property type="project" value="InterPro"/>
</dbReference>
<dbReference type="Pfam" id="PF00443">
    <property type="entry name" value="UCH"/>
    <property type="match status" value="1"/>
</dbReference>
<evidence type="ECO:0000313" key="3">
    <source>
        <dbReference type="Proteomes" id="UP000179807"/>
    </source>
</evidence>
<dbReference type="SUPFAM" id="SSF54001">
    <property type="entry name" value="Cysteine proteinases"/>
    <property type="match status" value="1"/>
</dbReference>
<dbReference type="GO" id="GO:0005829">
    <property type="term" value="C:cytosol"/>
    <property type="evidence" value="ECO:0007669"/>
    <property type="project" value="TreeGrafter"/>
</dbReference>
<gene>
    <name evidence="2" type="ORF">TRFO_30630</name>
</gene>
<comment type="caution">
    <text evidence="2">The sequence shown here is derived from an EMBL/GenBank/DDBJ whole genome shotgun (WGS) entry which is preliminary data.</text>
</comment>
<dbReference type="FunFam" id="3.90.70.10:FF:000090">
    <property type="entry name" value="Clan CA, family C19, ubiquitin hydrolase-like cysteine peptidase"/>
    <property type="match status" value="1"/>
</dbReference>
<dbReference type="InterPro" id="IPR018200">
    <property type="entry name" value="USP_CS"/>
</dbReference>
<accession>A0A1J4JT70</accession>
<dbReference type="InterPro" id="IPR050164">
    <property type="entry name" value="Peptidase_C19"/>
</dbReference>
<sequence length="2443" mass="284844">MLNDLRAGVFQAIHSKTNDIKSFQALLDFQQNLISFSILPSPYENCTEEFLNDFSVKTINFILDTETKNNLLTDNFSTILKNYLFIFLKLFDQPYYAFLTSVSHILDENKPFYKATSHFNYFLVTSQSKYFTNNLKILDESSIFDKMVSYYEQLQSISYEHTSILLNFLCFVKKTILSKKLTNHFEFICNNILERIENIDENKFRDIDEKHMNCILNSIIFLDPKKYEDWVTNFSIKLNIRYVNSSFLNKRFYGLSQLRGILIKNKNKKQDICQVLIDNKVLDTVLKDFHNQLVYDFVLILSEMIKFDFEVTNYLTNFWTTTLNQHTSVMNDFFKGWDILVPCLDEKYINLLFLAISDTYDFPESSLVFLQKISHKANNYQKENIYSALVTFYSTNPNFSEKYLTLLINTINLYISTNEQFRINLIKDAIEMIENDYNAQLALNLLLISSDQIKAEQSLQLRNFVIRKMNISNSLHYLPLLEKLLKINQTPLDIEQFHQILNSLSSKYLTDSQIISEFFITTIGSPSNSETTYSIDMKKELFIGLCDVESTNSYLVRLIICIFENIKTATSEKFGLDNLWNLVFRTNSLDIIKILSKCMNINDFLNKCMNNIKNDASLSAIDYLIHEIEDEYNKEQLGLSCNRYLDPEDMISINVVSGEFSTIMRVPFWLKIKSVRMRISSMINVLPEYLKIQVNGSPVSNWNSTLQNNTKITVKVINNNISSSTINHTHHNVHWNPYTIPNLNANNDISKTINDISFQKINIKAFPTQILSKLEYSALLFDLLNDKKYGIKALNILNELPTIESSLIDFEQIKDWDIYFPIDKPNLLIYHLNTIGNYLDIGNHNWNIHFLESGCALKIFLIFLNDEVNFVEQKERILLLRIVMKTLLIDLPENDNHLSDFLQKIDSIYISHVINKTKLLLTNDTHINLIYRYLYILNIILQKRDALSCDIPNLMSILDYSLFHKMIKFNRIASDMFQNIKMLRYPLSLIQLFPRALMNSSFLYLDIFESISQEFEDKVSIWNCLLNSFLSYFKPLKENDFTHKIEFTFPQNVFLNRLFCIFSDLANKLTDIPSIEQMINFLINDLVFNFAFYFEISQDFLDLVTLLLNKKPELKISVFEKLKNVFNDILSIEKTNISIEMNQGVREKGIINLGATCYIGSLLQQLYSIPTFRSTILNYDYNEENDQEFKWLNELQYLFLKLLFFPSSSIDPSDFIKSWKGWDGSPIDPRQQQDAVEFLQMIFERIDSVLPECTQIFKGIIQHHTEGIGNDYVCDTDEEYINISLDVKDHEDISQSFTTFCTRDKFEGNNQINTEEFGLIDATQSHKIKKPSPILIFTLKRFEFNMSTNIREKICTKYKFPSSIDISSILIDDHHNKNDQQLYSTQYDLCGVVVHQGNANSGHYISHIKNYNNQWKIFNDSLVTNETEKNMFNETYGGNSMQNVSIDYDNTTEFDYGSAYLLFYKVKDYDFDVKKTINNKILLRLAEEIKSKILCNLSKSKGLFQFLIKVCNDPFFLISLVENNFFSPDCSAIIFSSLVDFCSKNCEFANQFLKYFSENYMSIICNANEQICCSYTSMVIAAMDILTKDEIQKFTNQLFIKIDEGVKTNSNQEQSEDYTELNDIDNNTEKIGMKSNSGINSGKDNTLNNNGRNRLLKYIVTILGYYIEKYGTEGTNDWIPYLVCFLSNHNNVDSEPIFNLIMKLVQTDKSSYQIFEQFLSDDIVYSYFVTDMSTGYIKIMISMLCNDPCKAMNLISFILSNNIENSFILAKLFICILSLEEHLCNNCIIVMNNVLPSFQSPNHLVHILSDTQKLVAQFYNETYISFYSNCKIFIINWILHINEDLREKSYDLFETYINQIEKNPEINPKESLFTVLKTLIGDFTYIQNKINLVMHQFMPHEIDSQIVESNLPIKHYFKLLNLIVTKGQFNDEVLLYGEKLGKFSKSISNSLDKVTYYLPRRSILMFVCNVISESKASEFFQNETVSLFVESLEDLAQPKKRRELEDTGYIILRFFSLVPRNQTMKIMKSSLLVELFKSQKIMADEKSKILVNIINDNIENGISNYQTICTNYFTIAVNYHLNSKRFIPMQLCINLLKNNYVNTHLTNVIYKNNFDGQIWDFVYKFLNDFDIYKIPIDPMIYPFTKILGLYIYNFATNDNNKKSSIFFSSKNNDLTLRWVNRQIPLKLILQIAFQHEVVACANSGLFKFLHSLFYLENNKFIQELLNIAQPYIIKGFIHSVKNNKSKLDAARFLQKCISVALPSKNPQNEMLAANIYAKELSLFLDLEISDKDALYIISNEVNKRFSSINDGECLRHLENKFQHVFSETNDFSLFESKQMKELAIKIGERIVKKNSNIFLLWIVNINRLIQTLIKNQYNQNNAKKIVNGFIFLDMLKKSCGTAETPKLKIEESDIMSWANEAQNGTSKFDDIVSMRLVELLSMV</sequence>
<dbReference type="PANTHER" id="PTHR24006">
    <property type="entry name" value="UBIQUITIN CARBOXYL-TERMINAL HYDROLASE"/>
    <property type="match status" value="1"/>
</dbReference>
<feature type="domain" description="USP" evidence="1">
    <location>
        <begin position="1148"/>
        <end position="1467"/>
    </location>
</feature>
<protein>
    <recommendedName>
        <fullName evidence="1">USP domain-containing protein</fullName>
    </recommendedName>
</protein>
<dbReference type="InterPro" id="IPR038765">
    <property type="entry name" value="Papain-like_cys_pep_sf"/>
</dbReference>
<dbReference type="InterPro" id="IPR028889">
    <property type="entry name" value="USP"/>
</dbReference>
<dbReference type="EMBL" id="MLAK01000873">
    <property type="protein sequence ID" value="OHT02267.1"/>
    <property type="molecule type" value="Genomic_DNA"/>
</dbReference>
<name>A0A1J4JT70_9EUKA</name>
<dbReference type="PROSITE" id="PS50235">
    <property type="entry name" value="USP_3"/>
    <property type="match status" value="1"/>
</dbReference>
<dbReference type="PANTHER" id="PTHR24006:SF827">
    <property type="entry name" value="UBIQUITIN CARBOXYL-TERMINAL HYDROLASE 34"/>
    <property type="match status" value="1"/>
</dbReference>
<dbReference type="RefSeq" id="XP_068355403.1">
    <property type="nucleotide sequence ID" value="XM_068507469.1"/>
</dbReference>
<dbReference type="OrthoDB" id="289038at2759"/>
<proteinExistence type="predicted"/>
<organism evidence="2 3">
    <name type="scientific">Tritrichomonas foetus</name>
    <dbReference type="NCBI Taxonomy" id="1144522"/>
    <lineage>
        <taxon>Eukaryota</taxon>
        <taxon>Metamonada</taxon>
        <taxon>Parabasalia</taxon>
        <taxon>Tritrichomonadida</taxon>
        <taxon>Tritrichomonadidae</taxon>
        <taxon>Tritrichomonas</taxon>
    </lineage>
</organism>
<dbReference type="GO" id="GO:0016579">
    <property type="term" value="P:protein deubiquitination"/>
    <property type="evidence" value="ECO:0007669"/>
    <property type="project" value="InterPro"/>
</dbReference>
<evidence type="ECO:0000313" key="2">
    <source>
        <dbReference type="EMBL" id="OHT02267.1"/>
    </source>
</evidence>
<dbReference type="Gene3D" id="3.90.70.10">
    <property type="entry name" value="Cysteine proteinases"/>
    <property type="match status" value="1"/>
</dbReference>
<dbReference type="InterPro" id="IPR001394">
    <property type="entry name" value="Peptidase_C19_UCH"/>
</dbReference>
<dbReference type="PROSITE" id="PS00973">
    <property type="entry name" value="USP_2"/>
    <property type="match status" value="1"/>
</dbReference>
<dbReference type="GeneID" id="94842173"/>
<dbReference type="GO" id="GO:0005634">
    <property type="term" value="C:nucleus"/>
    <property type="evidence" value="ECO:0007669"/>
    <property type="project" value="TreeGrafter"/>
</dbReference>
<reference evidence="2" key="1">
    <citation type="submission" date="2016-10" db="EMBL/GenBank/DDBJ databases">
        <authorList>
            <person name="Benchimol M."/>
            <person name="Almeida L.G."/>
            <person name="Vasconcelos A.T."/>
            <person name="Perreira-Neves A."/>
            <person name="Rosa I.A."/>
            <person name="Tasca T."/>
            <person name="Bogo M.R."/>
            <person name="de Souza W."/>
        </authorList>
    </citation>
    <scope>NUCLEOTIDE SEQUENCE [LARGE SCALE GENOMIC DNA]</scope>
    <source>
        <strain evidence="2">K</strain>
    </source>
</reference>
<dbReference type="VEuPathDB" id="TrichDB:TRFO_30630"/>
<evidence type="ECO:0000259" key="1">
    <source>
        <dbReference type="PROSITE" id="PS50235"/>
    </source>
</evidence>